<dbReference type="Pfam" id="PF00072">
    <property type="entry name" value="Response_reg"/>
    <property type="match status" value="1"/>
</dbReference>
<dbReference type="RefSeq" id="WP_211143402.1">
    <property type="nucleotide sequence ID" value="NZ_JAEEGB010000017.1"/>
</dbReference>
<name>A0A934M487_9CLOT</name>
<organism evidence="6 7">
    <name type="scientific">Clostridium aciditolerans</name>
    <dbReference type="NCBI Taxonomy" id="339861"/>
    <lineage>
        <taxon>Bacteria</taxon>
        <taxon>Bacillati</taxon>
        <taxon>Bacillota</taxon>
        <taxon>Clostridia</taxon>
        <taxon>Eubacteriales</taxon>
        <taxon>Clostridiaceae</taxon>
        <taxon>Clostridium</taxon>
    </lineage>
</organism>
<protein>
    <recommendedName>
        <fullName evidence="1">Stage 0 sporulation protein A homolog</fullName>
    </recommendedName>
</protein>
<dbReference type="PANTHER" id="PTHR37299:SF1">
    <property type="entry name" value="STAGE 0 SPORULATION PROTEIN A HOMOLOG"/>
    <property type="match status" value="1"/>
</dbReference>
<keyword evidence="3" id="KW-0597">Phosphoprotein</keyword>
<reference evidence="6" key="1">
    <citation type="submission" date="2020-12" db="EMBL/GenBank/DDBJ databases">
        <title>Clostridium thailandense sp. nov., a novel acetogenic bacterium isolated from peat land soil in Thailand.</title>
        <authorList>
            <person name="Chaikitkaew S."/>
            <person name="Birkeland N.K."/>
        </authorList>
    </citation>
    <scope>NUCLEOTIDE SEQUENCE</scope>
    <source>
        <strain evidence="6">DSM 17425</strain>
    </source>
</reference>
<feature type="domain" description="Response regulatory" evidence="4">
    <location>
        <begin position="3"/>
        <end position="120"/>
    </location>
</feature>
<feature type="modified residue" description="4-aspartylphosphate" evidence="3">
    <location>
        <position position="54"/>
    </location>
</feature>
<gene>
    <name evidence="6" type="ORF">I6U51_14970</name>
</gene>
<comment type="caution">
    <text evidence="6">The sequence shown here is derived from an EMBL/GenBank/DDBJ whole genome shotgun (WGS) entry which is preliminary data.</text>
</comment>
<dbReference type="Gene3D" id="2.40.50.1020">
    <property type="entry name" value="LytTr DNA-binding domain"/>
    <property type="match status" value="1"/>
</dbReference>
<dbReference type="InterPro" id="IPR001789">
    <property type="entry name" value="Sig_transdc_resp-reg_receiver"/>
</dbReference>
<dbReference type="EMBL" id="JAEEGB010000017">
    <property type="protein sequence ID" value="MBI6873987.1"/>
    <property type="molecule type" value="Genomic_DNA"/>
</dbReference>
<dbReference type="AlphaFoldDB" id="A0A934M487"/>
<dbReference type="SMART" id="SM00850">
    <property type="entry name" value="LytTR"/>
    <property type="match status" value="1"/>
</dbReference>
<dbReference type="InterPro" id="IPR011006">
    <property type="entry name" value="CheY-like_superfamily"/>
</dbReference>
<proteinExistence type="predicted"/>
<dbReference type="GO" id="GO:0003677">
    <property type="term" value="F:DNA binding"/>
    <property type="evidence" value="ECO:0007669"/>
    <property type="project" value="InterPro"/>
</dbReference>
<evidence type="ECO:0000256" key="2">
    <source>
        <dbReference type="ARBA" id="ARBA00024867"/>
    </source>
</evidence>
<dbReference type="Pfam" id="PF04397">
    <property type="entry name" value="LytTR"/>
    <property type="match status" value="1"/>
</dbReference>
<sequence>MVNILIVEDDSKQRENIVKMIQGIGENLNVYEAESKEQAIKTLQETYINFFYIDISLKNSSGLELAFEIRKIEKYKFNWIIFVTTHIQYMLHAFKEIHCYDYIIKPYDKDEVIKMTKELIEGSHIHREQEKKDKHVIFDLKNGINIKLNVDEIIFIEVNFRIMTVHTKNASYEVKNLSLNKALEMINCNNIVQSHKSFVVNTNYINKIENISSKVWELNFRYREEKAFLSYKFKDVVMEKFEQHI</sequence>
<accession>A0A934M487</accession>
<evidence type="ECO:0000259" key="4">
    <source>
        <dbReference type="PROSITE" id="PS50110"/>
    </source>
</evidence>
<comment type="function">
    <text evidence="2">May play the central regulatory role in sporulation. It may be an element of the effector pathway responsible for the activation of sporulation genes in response to nutritional stress. Spo0A may act in concert with spo0H (a sigma factor) to control the expression of some genes that are critical to the sporulation process.</text>
</comment>
<dbReference type="SMART" id="SM00448">
    <property type="entry name" value="REC"/>
    <property type="match status" value="1"/>
</dbReference>
<evidence type="ECO:0000256" key="3">
    <source>
        <dbReference type="PROSITE-ProRule" id="PRU00169"/>
    </source>
</evidence>
<evidence type="ECO:0000313" key="6">
    <source>
        <dbReference type="EMBL" id="MBI6873987.1"/>
    </source>
</evidence>
<keyword evidence="7" id="KW-1185">Reference proteome</keyword>
<dbReference type="Gene3D" id="3.40.50.2300">
    <property type="match status" value="1"/>
</dbReference>
<evidence type="ECO:0000313" key="7">
    <source>
        <dbReference type="Proteomes" id="UP000622687"/>
    </source>
</evidence>
<dbReference type="InterPro" id="IPR007492">
    <property type="entry name" value="LytTR_DNA-bd_dom"/>
</dbReference>
<dbReference type="Proteomes" id="UP000622687">
    <property type="component" value="Unassembled WGS sequence"/>
</dbReference>
<dbReference type="PANTHER" id="PTHR37299">
    <property type="entry name" value="TRANSCRIPTIONAL REGULATOR-RELATED"/>
    <property type="match status" value="1"/>
</dbReference>
<dbReference type="PROSITE" id="PS50930">
    <property type="entry name" value="HTH_LYTTR"/>
    <property type="match status" value="1"/>
</dbReference>
<dbReference type="PROSITE" id="PS50110">
    <property type="entry name" value="RESPONSE_REGULATORY"/>
    <property type="match status" value="1"/>
</dbReference>
<dbReference type="SUPFAM" id="SSF52172">
    <property type="entry name" value="CheY-like"/>
    <property type="match status" value="1"/>
</dbReference>
<dbReference type="GO" id="GO:0000156">
    <property type="term" value="F:phosphorelay response regulator activity"/>
    <property type="evidence" value="ECO:0007669"/>
    <property type="project" value="InterPro"/>
</dbReference>
<feature type="domain" description="HTH LytTR-type" evidence="5">
    <location>
        <begin position="138"/>
        <end position="209"/>
    </location>
</feature>
<evidence type="ECO:0000256" key="1">
    <source>
        <dbReference type="ARBA" id="ARBA00018672"/>
    </source>
</evidence>
<evidence type="ECO:0000259" key="5">
    <source>
        <dbReference type="PROSITE" id="PS50930"/>
    </source>
</evidence>
<dbReference type="InterPro" id="IPR046947">
    <property type="entry name" value="LytR-like"/>
</dbReference>